<feature type="region of interest" description="Disordered" evidence="1">
    <location>
        <begin position="117"/>
        <end position="149"/>
    </location>
</feature>
<dbReference type="EMBL" id="ABCS01000062">
    <property type="protein sequence ID" value="EDM76581.1"/>
    <property type="molecule type" value="Genomic_DNA"/>
</dbReference>
<sequence>MLPAVPRRLPQLLLSLALLAGASGGCGPSDEELMAYGPNLVWQACDMGMVLDEDGECQGVAELYEWEEAIDACLMLSAEDPGNFRLPTEIELRGELLRHPELTPARRWIDTWDLDAEEPGPEVLDPAGFKRRQKPESKRRVRCVHDGPR</sequence>
<evidence type="ECO:0000313" key="3">
    <source>
        <dbReference type="EMBL" id="EDM76581.1"/>
    </source>
</evidence>
<evidence type="ECO:0008006" key="5">
    <source>
        <dbReference type="Google" id="ProtNLM"/>
    </source>
</evidence>
<comment type="caution">
    <text evidence="3">The sequence shown here is derived from an EMBL/GenBank/DDBJ whole genome shotgun (WGS) entry which is preliminary data.</text>
</comment>
<proteinExistence type="predicted"/>
<accession>A6GC19</accession>
<reference evidence="3 4" key="1">
    <citation type="submission" date="2007-06" db="EMBL/GenBank/DDBJ databases">
        <authorList>
            <person name="Shimkets L."/>
            <person name="Ferriera S."/>
            <person name="Johnson J."/>
            <person name="Kravitz S."/>
            <person name="Beeson K."/>
            <person name="Sutton G."/>
            <person name="Rogers Y.-H."/>
            <person name="Friedman R."/>
            <person name="Frazier M."/>
            <person name="Venter J.C."/>
        </authorList>
    </citation>
    <scope>NUCLEOTIDE SEQUENCE [LARGE SCALE GENOMIC DNA]</scope>
    <source>
        <strain evidence="3 4">SIR-1</strain>
    </source>
</reference>
<dbReference type="STRING" id="391625.PPSIR1_24274"/>
<keyword evidence="2" id="KW-0732">Signal</keyword>
<feature type="chain" id="PRO_5002697742" description="Lipoprotein" evidence="2">
    <location>
        <begin position="23"/>
        <end position="149"/>
    </location>
</feature>
<dbReference type="PROSITE" id="PS51257">
    <property type="entry name" value="PROKAR_LIPOPROTEIN"/>
    <property type="match status" value="1"/>
</dbReference>
<gene>
    <name evidence="3" type="ORF">PPSIR1_24274</name>
</gene>
<dbReference type="Proteomes" id="UP000005801">
    <property type="component" value="Unassembled WGS sequence"/>
</dbReference>
<evidence type="ECO:0000256" key="1">
    <source>
        <dbReference type="SAM" id="MobiDB-lite"/>
    </source>
</evidence>
<protein>
    <recommendedName>
        <fullName evidence="5">Lipoprotein</fullName>
    </recommendedName>
</protein>
<dbReference type="AlphaFoldDB" id="A6GC19"/>
<feature type="signal peptide" evidence="2">
    <location>
        <begin position="1"/>
        <end position="22"/>
    </location>
</feature>
<keyword evidence="4" id="KW-1185">Reference proteome</keyword>
<evidence type="ECO:0000313" key="4">
    <source>
        <dbReference type="Proteomes" id="UP000005801"/>
    </source>
</evidence>
<feature type="compositionally biased region" description="Basic and acidic residues" evidence="1">
    <location>
        <begin position="134"/>
        <end position="149"/>
    </location>
</feature>
<name>A6GC19_9BACT</name>
<evidence type="ECO:0000256" key="2">
    <source>
        <dbReference type="SAM" id="SignalP"/>
    </source>
</evidence>
<organism evidence="3 4">
    <name type="scientific">Plesiocystis pacifica SIR-1</name>
    <dbReference type="NCBI Taxonomy" id="391625"/>
    <lineage>
        <taxon>Bacteria</taxon>
        <taxon>Pseudomonadati</taxon>
        <taxon>Myxococcota</taxon>
        <taxon>Polyangia</taxon>
        <taxon>Nannocystales</taxon>
        <taxon>Nannocystaceae</taxon>
        <taxon>Plesiocystis</taxon>
    </lineage>
</organism>